<comment type="caution">
    <text evidence="1">The sequence shown here is derived from an EMBL/GenBank/DDBJ whole genome shotgun (WGS) entry which is preliminary data.</text>
</comment>
<keyword evidence="2" id="KW-1185">Reference proteome</keyword>
<organism evidence="1 2">
    <name type="scientific">Linderina macrospora</name>
    <dbReference type="NCBI Taxonomy" id="4868"/>
    <lineage>
        <taxon>Eukaryota</taxon>
        <taxon>Fungi</taxon>
        <taxon>Fungi incertae sedis</taxon>
        <taxon>Zoopagomycota</taxon>
        <taxon>Kickxellomycotina</taxon>
        <taxon>Kickxellomycetes</taxon>
        <taxon>Kickxellales</taxon>
        <taxon>Kickxellaceae</taxon>
        <taxon>Linderina</taxon>
    </lineage>
</organism>
<protein>
    <submittedName>
        <fullName evidence="1">Uncharacterized protein</fullName>
    </submittedName>
</protein>
<accession>A0ACC1JEK7</accession>
<dbReference type="Proteomes" id="UP001150603">
    <property type="component" value="Unassembled WGS sequence"/>
</dbReference>
<gene>
    <name evidence="1" type="ORF">FBU59_001347</name>
</gene>
<reference evidence="1" key="1">
    <citation type="submission" date="2022-07" db="EMBL/GenBank/DDBJ databases">
        <title>Phylogenomic reconstructions and comparative analyses of Kickxellomycotina fungi.</title>
        <authorList>
            <person name="Reynolds N.K."/>
            <person name="Stajich J.E."/>
            <person name="Barry K."/>
            <person name="Grigoriev I.V."/>
            <person name="Crous P."/>
            <person name="Smith M.E."/>
        </authorList>
    </citation>
    <scope>NUCLEOTIDE SEQUENCE</scope>
    <source>
        <strain evidence="1">NRRL 5244</strain>
    </source>
</reference>
<proteinExistence type="predicted"/>
<sequence>MDVDEEVPAAKSELKSLFGGETTSTGGGLFGSSSGGGFKFTEALGLEEDEPSAIGKTIDEQAPVTGGATLDGPAIRNLNANRLPMFFADIDAPAFKQPEPVFQRQQTEDELNEQLDQQRADLTKEYKSQHRSVVKKSQKLRQRRAKGPGGN</sequence>
<evidence type="ECO:0000313" key="2">
    <source>
        <dbReference type="Proteomes" id="UP001150603"/>
    </source>
</evidence>
<name>A0ACC1JEK7_9FUNG</name>
<evidence type="ECO:0000313" key="1">
    <source>
        <dbReference type="EMBL" id="KAJ1948980.1"/>
    </source>
</evidence>
<dbReference type="EMBL" id="JANBPW010000578">
    <property type="protein sequence ID" value="KAJ1948980.1"/>
    <property type="molecule type" value="Genomic_DNA"/>
</dbReference>